<dbReference type="HAMAP" id="MF_00984">
    <property type="entry name" value="SSB"/>
    <property type="match status" value="1"/>
</dbReference>
<dbReference type="SUPFAM" id="SSF50249">
    <property type="entry name" value="Nucleic acid-binding proteins"/>
    <property type="match status" value="1"/>
</dbReference>
<protein>
    <recommendedName>
        <fullName evidence="2">Single-stranded DNA-binding protein</fullName>
    </recommendedName>
</protein>
<evidence type="ECO:0000256" key="2">
    <source>
        <dbReference type="PIRNR" id="PIRNR002070"/>
    </source>
</evidence>
<accession>A0A8S5MGE3</accession>
<dbReference type="InterPro" id="IPR012340">
    <property type="entry name" value="NA-bd_OB-fold"/>
</dbReference>
<dbReference type="InterPro" id="IPR000424">
    <property type="entry name" value="Primosome_PriB/ssb"/>
</dbReference>
<dbReference type="InterPro" id="IPR011344">
    <property type="entry name" value="ssDNA-bd"/>
</dbReference>
<dbReference type="GO" id="GO:0003697">
    <property type="term" value="F:single-stranded DNA binding"/>
    <property type="evidence" value="ECO:0007669"/>
    <property type="project" value="InterPro"/>
</dbReference>
<dbReference type="PANTHER" id="PTHR10302:SF27">
    <property type="entry name" value="SINGLE-STRANDED DNA-BINDING PROTEIN"/>
    <property type="match status" value="1"/>
</dbReference>
<dbReference type="NCBIfam" id="TIGR00621">
    <property type="entry name" value="ssb"/>
    <property type="match status" value="1"/>
</dbReference>
<dbReference type="PANTHER" id="PTHR10302">
    <property type="entry name" value="SINGLE-STRANDED DNA-BINDING PROTEIN"/>
    <property type="match status" value="1"/>
</dbReference>
<evidence type="ECO:0000313" key="3">
    <source>
        <dbReference type="EMBL" id="DAD81314.1"/>
    </source>
</evidence>
<proteinExistence type="inferred from homology"/>
<name>A0A8S5MGE3_9CAUD</name>
<dbReference type="GO" id="GO:0009295">
    <property type="term" value="C:nucleoid"/>
    <property type="evidence" value="ECO:0007669"/>
    <property type="project" value="TreeGrafter"/>
</dbReference>
<sequence length="150" mass="16689">MVNNVVLVGRLVRDVDLRQTSTGKEMTYFTLAVNRNFKNEQGEQAADFISCVAFGKTAENMARFLSKGSLIAAEGRISTRNFQGNDGKTVYVTEVVASSITFLESKKQQGNTNQYGQVQNSGYSQQANNGFGEFEDNIDFNMGWNPFQED</sequence>
<dbReference type="EMBL" id="BK014899">
    <property type="protein sequence ID" value="DAD81314.1"/>
    <property type="molecule type" value="Genomic_DNA"/>
</dbReference>
<dbReference type="PIRSF" id="PIRSF002070">
    <property type="entry name" value="SSB"/>
    <property type="match status" value="1"/>
</dbReference>
<dbReference type="GO" id="GO:0006260">
    <property type="term" value="P:DNA replication"/>
    <property type="evidence" value="ECO:0007669"/>
    <property type="project" value="InterPro"/>
</dbReference>
<evidence type="ECO:0000256" key="1">
    <source>
        <dbReference type="ARBA" id="ARBA00023125"/>
    </source>
</evidence>
<reference evidence="3" key="1">
    <citation type="journal article" date="2021" name="Proc. Natl. Acad. Sci. U.S.A.">
        <title>A Catalog of Tens of Thousands of Viruses from Human Metagenomes Reveals Hidden Associations with Chronic Diseases.</title>
        <authorList>
            <person name="Tisza M.J."/>
            <person name="Buck C.B."/>
        </authorList>
    </citation>
    <scope>NUCLEOTIDE SEQUENCE</scope>
    <source>
        <strain evidence="3">CtHl62</strain>
    </source>
</reference>
<dbReference type="CDD" id="cd04496">
    <property type="entry name" value="SSB_OBF"/>
    <property type="match status" value="1"/>
</dbReference>
<organism evidence="3">
    <name type="scientific">Siphoviridae sp. ctHl62</name>
    <dbReference type="NCBI Taxonomy" id="2826235"/>
    <lineage>
        <taxon>Viruses</taxon>
        <taxon>Duplodnaviria</taxon>
        <taxon>Heunggongvirae</taxon>
        <taxon>Uroviricota</taxon>
        <taxon>Caudoviricetes</taxon>
    </lineage>
</organism>
<dbReference type="PROSITE" id="PS50935">
    <property type="entry name" value="SSB"/>
    <property type="match status" value="1"/>
</dbReference>
<dbReference type="Pfam" id="PF00436">
    <property type="entry name" value="SSB"/>
    <property type="match status" value="1"/>
</dbReference>
<keyword evidence="1 2" id="KW-0238">DNA-binding</keyword>
<dbReference type="Gene3D" id="2.40.50.140">
    <property type="entry name" value="Nucleic acid-binding proteins"/>
    <property type="match status" value="1"/>
</dbReference>